<evidence type="ECO:0000256" key="1">
    <source>
        <dbReference type="SAM" id="MobiDB-lite"/>
    </source>
</evidence>
<feature type="compositionally biased region" description="Basic and acidic residues" evidence="1">
    <location>
        <begin position="48"/>
        <end position="61"/>
    </location>
</feature>
<feature type="compositionally biased region" description="Polar residues" evidence="1">
    <location>
        <begin position="1"/>
        <end position="20"/>
    </location>
</feature>
<protein>
    <recommendedName>
        <fullName evidence="4">Histone chaperone domain-containing protein</fullName>
    </recommendedName>
</protein>
<evidence type="ECO:0000313" key="2">
    <source>
        <dbReference type="EMBL" id="KAF2667271.1"/>
    </source>
</evidence>
<proteinExistence type="predicted"/>
<evidence type="ECO:0008006" key="4">
    <source>
        <dbReference type="Google" id="ProtNLM"/>
    </source>
</evidence>
<dbReference type="EMBL" id="MU004237">
    <property type="protein sequence ID" value="KAF2667271.1"/>
    <property type="molecule type" value="Genomic_DNA"/>
</dbReference>
<dbReference type="Proteomes" id="UP000799302">
    <property type="component" value="Unassembled WGS sequence"/>
</dbReference>
<dbReference type="OrthoDB" id="4357148at2759"/>
<keyword evidence="3" id="KW-1185">Reference proteome</keyword>
<feature type="region of interest" description="Disordered" evidence="1">
    <location>
        <begin position="1"/>
        <end position="101"/>
    </location>
</feature>
<name>A0A6A6U6Q3_9PEZI</name>
<accession>A0A6A6U6Q3</accession>
<organism evidence="2 3">
    <name type="scientific">Microthyrium microscopicum</name>
    <dbReference type="NCBI Taxonomy" id="703497"/>
    <lineage>
        <taxon>Eukaryota</taxon>
        <taxon>Fungi</taxon>
        <taxon>Dikarya</taxon>
        <taxon>Ascomycota</taxon>
        <taxon>Pezizomycotina</taxon>
        <taxon>Dothideomycetes</taxon>
        <taxon>Dothideomycetes incertae sedis</taxon>
        <taxon>Microthyriales</taxon>
        <taxon>Microthyriaceae</taxon>
        <taxon>Microthyrium</taxon>
    </lineage>
</organism>
<dbReference type="AlphaFoldDB" id="A0A6A6U6Q3"/>
<gene>
    <name evidence="2" type="ORF">BT63DRAFT_414861</name>
</gene>
<reference evidence="2" key="1">
    <citation type="journal article" date="2020" name="Stud. Mycol.">
        <title>101 Dothideomycetes genomes: a test case for predicting lifestyles and emergence of pathogens.</title>
        <authorList>
            <person name="Haridas S."/>
            <person name="Albert R."/>
            <person name="Binder M."/>
            <person name="Bloem J."/>
            <person name="Labutti K."/>
            <person name="Salamov A."/>
            <person name="Andreopoulos B."/>
            <person name="Baker S."/>
            <person name="Barry K."/>
            <person name="Bills G."/>
            <person name="Bluhm B."/>
            <person name="Cannon C."/>
            <person name="Castanera R."/>
            <person name="Culley D."/>
            <person name="Daum C."/>
            <person name="Ezra D."/>
            <person name="Gonzalez J."/>
            <person name="Henrissat B."/>
            <person name="Kuo A."/>
            <person name="Liang C."/>
            <person name="Lipzen A."/>
            <person name="Lutzoni F."/>
            <person name="Magnuson J."/>
            <person name="Mondo S."/>
            <person name="Nolan M."/>
            <person name="Ohm R."/>
            <person name="Pangilinan J."/>
            <person name="Park H.-J."/>
            <person name="Ramirez L."/>
            <person name="Alfaro M."/>
            <person name="Sun H."/>
            <person name="Tritt A."/>
            <person name="Yoshinaga Y."/>
            <person name="Zwiers L.-H."/>
            <person name="Turgeon B."/>
            <person name="Goodwin S."/>
            <person name="Spatafora J."/>
            <person name="Crous P."/>
            <person name="Grigoriev I."/>
        </authorList>
    </citation>
    <scope>NUCLEOTIDE SEQUENCE</scope>
    <source>
        <strain evidence="2">CBS 115976</strain>
    </source>
</reference>
<evidence type="ECO:0000313" key="3">
    <source>
        <dbReference type="Proteomes" id="UP000799302"/>
    </source>
</evidence>
<sequence>MSAQNVDGSYNEQNDSSYATKRNEQVPVVKDSDIEDPIDANTADSDAQLERDDREAIDKDNVINQRTRGAKVGKGAYADPDEDDLPSEVLDGNNGRSAVSQ</sequence>